<protein>
    <submittedName>
        <fullName evidence="1">Uncharacterized protein</fullName>
    </submittedName>
</protein>
<accession>A0A1E7WEY3</accession>
<dbReference type="AlphaFoldDB" id="A0A1E7WEY3"/>
<dbReference type="Proteomes" id="UP000175989">
    <property type="component" value="Unassembled WGS sequence"/>
</dbReference>
<evidence type="ECO:0000313" key="2">
    <source>
        <dbReference type="Proteomes" id="UP000175989"/>
    </source>
</evidence>
<name>A0A1E7WEY3_9BURK</name>
<dbReference type="RefSeq" id="WP_141749607.1">
    <property type="nucleotide sequence ID" value="NZ_LROM01000104.1"/>
</dbReference>
<reference evidence="2" key="1">
    <citation type="journal article" date="2016" name="Front. Microbiol.">
        <title>Molecular Keys to the Janthinobacterium and Duganella spp. Interaction with the Plant Pathogen Fusarium graminearum.</title>
        <authorList>
            <person name="Haack F.S."/>
            <person name="Poehlein A."/>
            <person name="Kroger C."/>
            <person name="Voigt C.A."/>
            <person name="Piepenbring M."/>
            <person name="Bode H.B."/>
            <person name="Daniel R."/>
            <person name="Schafer W."/>
            <person name="Streit W.R."/>
        </authorList>
    </citation>
    <scope>NUCLEOTIDE SEQUENCE [LARGE SCALE GENOMIC DNA]</scope>
    <source>
        <strain evidence="2">T54</strain>
    </source>
</reference>
<sequence length="78" mass="9341">MRKSDLLTRFCVYRGLATSEREAHTDLLLLFSEEYPIASFEKWDTALDQEWAERFYLRYRDDPDCDLKWLMTGLGQVN</sequence>
<proteinExistence type="predicted"/>
<keyword evidence="2" id="KW-1185">Reference proteome</keyword>
<evidence type="ECO:0000313" key="1">
    <source>
        <dbReference type="EMBL" id="OEZ96901.1"/>
    </source>
</evidence>
<dbReference type="PATRIC" id="fig|762836.4.peg.3906"/>
<dbReference type="EMBL" id="LROM01000104">
    <property type="protein sequence ID" value="OEZ96901.1"/>
    <property type="molecule type" value="Genomic_DNA"/>
</dbReference>
<comment type="caution">
    <text evidence="1">The sequence shown here is derived from an EMBL/GenBank/DDBJ whole genome shotgun (WGS) entry which is preliminary data.</text>
</comment>
<dbReference type="OrthoDB" id="8779363at2"/>
<organism evidence="1 2">
    <name type="scientific">Duganella phyllosphaerae</name>
    <dbReference type="NCBI Taxonomy" id="762836"/>
    <lineage>
        <taxon>Bacteria</taxon>
        <taxon>Pseudomonadati</taxon>
        <taxon>Pseudomonadota</taxon>
        <taxon>Betaproteobacteria</taxon>
        <taxon>Burkholderiales</taxon>
        <taxon>Oxalobacteraceae</taxon>
        <taxon>Telluria group</taxon>
        <taxon>Duganella</taxon>
    </lineage>
</organism>
<gene>
    <name evidence="1" type="ORF">DUPY_37860</name>
</gene>